<evidence type="ECO:0000256" key="1">
    <source>
        <dbReference type="ARBA" id="ARBA00004651"/>
    </source>
</evidence>
<keyword evidence="5 7" id="KW-1133">Transmembrane helix</keyword>
<evidence type="ECO:0000256" key="7">
    <source>
        <dbReference type="RuleBase" id="RU363032"/>
    </source>
</evidence>
<keyword evidence="4 7" id="KW-0812">Transmembrane</keyword>
<evidence type="ECO:0000256" key="3">
    <source>
        <dbReference type="ARBA" id="ARBA00022475"/>
    </source>
</evidence>
<dbReference type="CDD" id="cd06261">
    <property type="entry name" value="TM_PBP2"/>
    <property type="match status" value="1"/>
</dbReference>
<evidence type="ECO:0000256" key="6">
    <source>
        <dbReference type="ARBA" id="ARBA00023136"/>
    </source>
</evidence>
<dbReference type="GO" id="GO:0055085">
    <property type="term" value="P:transmembrane transport"/>
    <property type="evidence" value="ECO:0007669"/>
    <property type="project" value="InterPro"/>
</dbReference>
<dbReference type="Pfam" id="PF00528">
    <property type="entry name" value="BPD_transp_1"/>
    <property type="match status" value="1"/>
</dbReference>
<feature type="transmembrane region" description="Helical" evidence="7">
    <location>
        <begin position="44"/>
        <end position="66"/>
    </location>
</feature>
<dbReference type="OrthoDB" id="9815258at2"/>
<dbReference type="InterPro" id="IPR000515">
    <property type="entry name" value="MetI-like"/>
</dbReference>
<gene>
    <name evidence="9" type="ORF">C8046_09500</name>
</gene>
<keyword evidence="3" id="KW-1003">Cell membrane</keyword>
<organism evidence="9 10">
    <name type="scientific">Serinibacter arcticus</name>
    <dbReference type="NCBI Taxonomy" id="1655435"/>
    <lineage>
        <taxon>Bacteria</taxon>
        <taxon>Bacillati</taxon>
        <taxon>Actinomycetota</taxon>
        <taxon>Actinomycetes</taxon>
        <taxon>Micrococcales</taxon>
        <taxon>Beutenbergiaceae</taxon>
        <taxon>Serinibacter</taxon>
    </lineage>
</organism>
<dbReference type="Proteomes" id="UP000245166">
    <property type="component" value="Unassembled WGS sequence"/>
</dbReference>
<keyword evidence="10" id="KW-1185">Reference proteome</keyword>
<accession>A0A2U1ZV61</accession>
<dbReference type="PROSITE" id="PS50928">
    <property type="entry name" value="ABC_TM1"/>
    <property type="match status" value="1"/>
</dbReference>
<comment type="subcellular location">
    <subcellularLocation>
        <location evidence="1 7">Cell membrane</location>
        <topology evidence="1 7">Multi-pass membrane protein</topology>
    </subcellularLocation>
</comment>
<feature type="transmembrane region" description="Helical" evidence="7">
    <location>
        <begin position="261"/>
        <end position="283"/>
    </location>
</feature>
<keyword evidence="2 7" id="KW-0813">Transport</keyword>
<comment type="caution">
    <text evidence="9">The sequence shown here is derived from an EMBL/GenBank/DDBJ whole genome shotgun (WGS) entry which is preliminary data.</text>
</comment>
<evidence type="ECO:0000256" key="4">
    <source>
        <dbReference type="ARBA" id="ARBA00022692"/>
    </source>
</evidence>
<feature type="transmembrane region" description="Helical" evidence="7">
    <location>
        <begin position="133"/>
        <end position="157"/>
    </location>
</feature>
<feature type="transmembrane region" description="Helical" evidence="7">
    <location>
        <begin position="102"/>
        <end position="121"/>
    </location>
</feature>
<evidence type="ECO:0000256" key="5">
    <source>
        <dbReference type="ARBA" id="ARBA00022989"/>
    </source>
</evidence>
<name>A0A2U1ZV61_9MICO</name>
<dbReference type="GO" id="GO:0005886">
    <property type="term" value="C:plasma membrane"/>
    <property type="evidence" value="ECO:0007669"/>
    <property type="project" value="UniProtKB-SubCell"/>
</dbReference>
<feature type="domain" description="ABC transmembrane type-1" evidence="8">
    <location>
        <begin position="97"/>
        <end position="281"/>
    </location>
</feature>
<dbReference type="AlphaFoldDB" id="A0A2U1ZV61"/>
<evidence type="ECO:0000313" key="9">
    <source>
        <dbReference type="EMBL" id="PWD50851.1"/>
    </source>
</evidence>
<reference evidence="9 10" key="1">
    <citation type="submission" date="2018-03" db="EMBL/GenBank/DDBJ databases">
        <title>Genome assembly of novel Miniimonas species PCH200.</title>
        <authorList>
            <person name="Thakur V."/>
            <person name="Kumar V."/>
            <person name="Singh D."/>
        </authorList>
    </citation>
    <scope>NUCLEOTIDE SEQUENCE [LARGE SCALE GENOMIC DNA]</scope>
    <source>
        <strain evidence="9 10">PCH200</strain>
    </source>
</reference>
<feature type="transmembrane region" description="Helical" evidence="7">
    <location>
        <begin position="163"/>
        <end position="182"/>
    </location>
</feature>
<proteinExistence type="inferred from homology"/>
<evidence type="ECO:0000259" key="8">
    <source>
        <dbReference type="PROSITE" id="PS50928"/>
    </source>
</evidence>
<dbReference type="InterPro" id="IPR035906">
    <property type="entry name" value="MetI-like_sf"/>
</dbReference>
<dbReference type="PANTHER" id="PTHR30151">
    <property type="entry name" value="ALKANE SULFONATE ABC TRANSPORTER-RELATED, MEMBRANE SUBUNIT"/>
    <property type="match status" value="1"/>
</dbReference>
<dbReference type="SUPFAM" id="SSF161098">
    <property type="entry name" value="MetI-like"/>
    <property type="match status" value="1"/>
</dbReference>
<dbReference type="EMBL" id="PYHR01000002">
    <property type="protein sequence ID" value="PWD50851.1"/>
    <property type="molecule type" value="Genomic_DNA"/>
</dbReference>
<keyword evidence="6 7" id="KW-0472">Membrane</keyword>
<sequence>MGAPALARGALHRRVRGAHRARLPPARGGVVTRRRGLPGWATQILSVLAALAGIGVIWTFVSLVVLSPERRFLLPPPHEVLATLGNPTIMQPMLAALGRTSLVALLGLALAVVIGLAWAVVMAQSRWAERILYPYAVILQTVPILALTPLIGIWFGYGIPARVVVAVIIAIFPVISNTFFGLTSAPSRASHDLFTLARATRWQRLTKLQAPAAVPSVFTGLRTAAGLSVIGAIVGDFFFQQGDVGIGGLLRVYTLRLNMEALLTAVGLTALFGVVVFSVFAALDRAVVGRWYGSPAGR</sequence>
<dbReference type="Gene3D" id="1.10.3720.10">
    <property type="entry name" value="MetI-like"/>
    <property type="match status" value="1"/>
</dbReference>
<comment type="similarity">
    <text evidence="7">Belongs to the binding-protein-dependent transport system permease family.</text>
</comment>
<dbReference type="PANTHER" id="PTHR30151:SF41">
    <property type="entry name" value="ABC TRANSPORTER PERMEASE PROTEIN"/>
    <property type="match status" value="1"/>
</dbReference>
<protein>
    <submittedName>
        <fullName evidence="9">Nitrate ABC transporter permease</fullName>
    </submittedName>
</protein>
<evidence type="ECO:0000256" key="2">
    <source>
        <dbReference type="ARBA" id="ARBA00022448"/>
    </source>
</evidence>
<evidence type="ECO:0000313" key="10">
    <source>
        <dbReference type="Proteomes" id="UP000245166"/>
    </source>
</evidence>